<sequence>MKPIIITFLLSLLAISQSYAQKEYESSTLHFFRTDRLYGKWVKVNVITNDSVIGKLKNAQRLIYEVSTRDSVTVSGLYKLMNKETDESITFKPEPGKDYYFEIFFYGDMYKPTAVIWTGTTAIQMSDPVEYGVKIVGLDPIVGREKFNDESLFKKKNETIVIK</sequence>
<dbReference type="EMBL" id="FTOP01000004">
    <property type="protein sequence ID" value="SIS76722.1"/>
    <property type="molecule type" value="Genomic_DNA"/>
</dbReference>
<proteinExistence type="predicted"/>
<name>A0A1N7LSI5_9BACT</name>
<accession>A0A1N7LSI5</accession>
<feature type="chain" id="PRO_5012456022" evidence="1">
    <location>
        <begin position="21"/>
        <end position="163"/>
    </location>
</feature>
<organism evidence="2 3">
    <name type="scientific">Belliella pelovolcani</name>
    <dbReference type="NCBI Taxonomy" id="529505"/>
    <lineage>
        <taxon>Bacteria</taxon>
        <taxon>Pseudomonadati</taxon>
        <taxon>Bacteroidota</taxon>
        <taxon>Cytophagia</taxon>
        <taxon>Cytophagales</taxon>
        <taxon>Cyclobacteriaceae</taxon>
        <taxon>Belliella</taxon>
    </lineage>
</organism>
<protein>
    <submittedName>
        <fullName evidence="2">Uncharacterized protein</fullName>
    </submittedName>
</protein>
<dbReference type="Proteomes" id="UP000186026">
    <property type="component" value="Unassembled WGS sequence"/>
</dbReference>
<evidence type="ECO:0000313" key="2">
    <source>
        <dbReference type="EMBL" id="SIS76722.1"/>
    </source>
</evidence>
<dbReference type="STRING" id="529505.SAMN05421761_10478"/>
<evidence type="ECO:0000313" key="3">
    <source>
        <dbReference type="Proteomes" id="UP000186026"/>
    </source>
</evidence>
<evidence type="ECO:0000256" key="1">
    <source>
        <dbReference type="SAM" id="SignalP"/>
    </source>
</evidence>
<dbReference type="OrthoDB" id="1319634at2"/>
<keyword evidence="3" id="KW-1185">Reference proteome</keyword>
<gene>
    <name evidence="2" type="ORF">SAMN05421761_10478</name>
</gene>
<reference evidence="3" key="1">
    <citation type="submission" date="2017-01" db="EMBL/GenBank/DDBJ databases">
        <authorList>
            <person name="Varghese N."/>
            <person name="Submissions S."/>
        </authorList>
    </citation>
    <scope>NUCLEOTIDE SEQUENCE [LARGE SCALE GENOMIC DNA]</scope>
    <source>
        <strain evidence="3">DSM 46698</strain>
    </source>
</reference>
<dbReference type="RefSeq" id="WP_139325510.1">
    <property type="nucleotide sequence ID" value="NZ_FTOP01000004.1"/>
</dbReference>
<dbReference type="AlphaFoldDB" id="A0A1N7LSI5"/>
<keyword evidence="1" id="KW-0732">Signal</keyword>
<feature type="signal peptide" evidence="1">
    <location>
        <begin position="1"/>
        <end position="20"/>
    </location>
</feature>